<evidence type="ECO:0000313" key="7">
    <source>
        <dbReference type="Proteomes" id="UP000332515"/>
    </source>
</evidence>
<dbReference type="Gene3D" id="3.40.50.261">
    <property type="entry name" value="Succinyl-CoA synthetase domains"/>
    <property type="match status" value="2"/>
</dbReference>
<comment type="caution">
    <text evidence="6">The sequence shown here is derived from an EMBL/GenBank/DDBJ whole genome shotgun (WGS) entry which is preliminary data.</text>
</comment>
<keyword evidence="1" id="KW-0816">Tricarboxylic acid cycle</keyword>
<sequence length="896" mass="93320">MTIRNLDALLRPRRIALIGPSALPPGVAGKLAEKIAHGAFAGRAVTVDLPPEDSGGLPAVPFENLAGVDLVVALGDTMGLPQLVRRVCPLGVRAVVVMPPAPPVYEAAVRAATLVASRSHRLRLLGPGSRGLALPALGLDVSLAAHPVPPGDLAVVSRSGSILNATIALAVRRGGIGFSAAVSLGEKMDVDVSDLLDWFAADLRTRAILVHLEAVSSPRKFLSAARAAARSKPVIMLRSGESRARRRTGITYSARLAHADAVYEAALMRAGCLTVRDLDEMFDAAESVSRLRSVPGGRLAVVANGRSLAALATDRYDLLGGNLAVLGDPTRAALAACAESDANPVVLPDEADGAAFGAAISAVLADPHVDGLLAVAAPSIMTGPDEIAGAVATAADAQGRTFGRKPVLAAIAGLDTATRDRLGTARVLVRDAPGEAARSFFNVVRYAEAQQHMTETPPSLPSDFTTDPERARAAIAAELAEGRGWLSPDGIGHLLSAYGIPHVHSVLASDADGAVRAARPILAAGGRVVLKVEAPSLPSKDAAGGVRLALASEETVLAAATEMLAQSKGPAVDGLLVQPLIERRHAVPLLAGIADDPVFGPSVVIGRGGTAVEVIADAAVELVPLDRALARRLVGRTRVARRLGTGSGSGGGTVGASPDDVALLLVRLSQMAVDLPAVRDVDLNPVLADADGLIALGARVRIAPAGPRAGRLGHPRLAIRPYPGEWERRLSLKDGEVVLARPVRPDDEPAYRRFVESITAEDLRLRFFAPVKEFSHAFLARLTQLDYARAMAFAAIDAATGEILGVVHLHADPDHRSAEYGVLVRSELKGHGIGWALMRLMIDYAKADGLDFIEGEVLRENRTMLAMCESLGFEIHASADDPAIAAVKLPLDRAPG</sequence>
<evidence type="ECO:0000256" key="2">
    <source>
        <dbReference type="ARBA" id="ARBA00022598"/>
    </source>
</evidence>
<organism evidence="6 7">
    <name type="scientific">Segnochrobactrum spirostomi</name>
    <dbReference type="NCBI Taxonomy" id="2608987"/>
    <lineage>
        <taxon>Bacteria</taxon>
        <taxon>Pseudomonadati</taxon>
        <taxon>Pseudomonadota</taxon>
        <taxon>Alphaproteobacteria</taxon>
        <taxon>Hyphomicrobiales</taxon>
        <taxon>Segnochrobactraceae</taxon>
        <taxon>Segnochrobactrum</taxon>
    </lineage>
</organism>
<dbReference type="InterPro" id="IPR016181">
    <property type="entry name" value="Acyl_CoA_acyltransferase"/>
</dbReference>
<gene>
    <name evidence="6" type="ORF">F0357_10070</name>
</gene>
<feature type="domain" description="N-acetyltransferase" evidence="5">
    <location>
        <begin position="738"/>
        <end position="894"/>
    </location>
</feature>
<dbReference type="Pfam" id="PF13549">
    <property type="entry name" value="ATP-grasp_5"/>
    <property type="match status" value="1"/>
</dbReference>
<evidence type="ECO:0000313" key="6">
    <source>
        <dbReference type="EMBL" id="MQT12988.1"/>
    </source>
</evidence>
<dbReference type="Gene3D" id="3.30.470.20">
    <property type="entry name" value="ATP-grasp fold, B domain"/>
    <property type="match status" value="1"/>
</dbReference>
<dbReference type="SUPFAM" id="SSF51735">
    <property type="entry name" value="NAD(P)-binding Rossmann-fold domains"/>
    <property type="match status" value="1"/>
</dbReference>
<name>A0A6A7Y421_9HYPH</name>
<dbReference type="AlphaFoldDB" id="A0A6A7Y421"/>
<evidence type="ECO:0000259" key="5">
    <source>
        <dbReference type="PROSITE" id="PS51186"/>
    </source>
</evidence>
<dbReference type="RefSeq" id="WP_153480606.1">
    <property type="nucleotide sequence ID" value="NZ_VWNA01000001.1"/>
</dbReference>
<dbReference type="GO" id="GO:0005524">
    <property type="term" value="F:ATP binding"/>
    <property type="evidence" value="ECO:0007669"/>
    <property type="project" value="UniProtKB-KW"/>
</dbReference>
<dbReference type="InterPro" id="IPR013815">
    <property type="entry name" value="ATP_grasp_subdomain_1"/>
</dbReference>
<reference evidence="6 7" key="1">
    <citation type="submission" date="2019-09" db="EMBL/GenBank/DDBJ databases">
        <title>Segnochrobactrum spirostomi gen. nov., sp. nov., isolated from the ciliate Spirostomum cf. yagiui and description of a novel family, Segnochrobactraceae fam. nov. within the order Rhizobiales of the class Alphaproteobacteria.</title>
        <authorList>
            <person name="Akter S."/>
            <person name="Shazib S.U.A."/>
            <person name="Shin M.K."/>
        </authorList>
    </citation>
    <scope>NUCLEOTIDE SEQUENCE [LARGE SCALE GENOMIC DNA]</scope>
    <source>
        <strain evidence="6 7">Sp-1</strain>
    </source>
</reference>
<dbReference type="Pfam" id="PF00583">
    <property type="entry name" value="Acetyltransf_1"/>
    <property type="match status" value="1"/>
</dbReference>
<dbReference type="SUPFAM" id="SSF56059">
    <property type="entry name" value="Glutathione synthetase ATP-binding domain-like"/>
    <property type="match status" value="1"/>
</dbReference>
<accession>A0A6A7Y421</accession>
<protein>
    <submittedName>
        <fullName evidence="6">Bifunctional acetate--CoA ligase family protein/GNAT family N-acetyltransferase</fullName>
    </submittedName>
</protein>
<keyword evidence="3" id="KW-0547">Nucleotide-binding</keyword>
<keyword evidence="2 6" id="KW-0436">Ligase</keyword>
<dbReference type="InterPro" id="IPR016102">
    <property type="entry name" value="Succinyl-CoA_synth-like"/>
</dbReference>
<dbReference type="SUPFAM" id="SSF55729">
    <property type="entry name" value="Acyl-CoA N-acyltransferases (Nat)"/>
    <property type="match status" value="1"/>
</dbReference>
<dbReference type="PROSITE" id="PS51186">
    <property type="entry name" value="GNAT"/>
    <property type="match status" value="1"/>
</dbReference>
<dbReference type="InterPro" id="IPR051538">
    <property type="entry name" value="Acyl-CoA_Synth/Transferase"/>
</dbReference>
<dbReference type="PANTHER" id="PTHR43334">
    <property type="entry name" value="ACETATE--COA LIGASE [ADP-FORMING]"/>
    <property type="match status" value="1"/>
</dbReference>
<dbReference type="PANTHER" id="PTHR43334:SF1">
    <property type="entry name" value="3-HYDROXYPROPIONATE--COA LIGASE [ADP-FORMING]"/>
    <property type="match status" value="1"/>
</dbReference>
<dbReference type="Pfam" id="PF13607">
    <property type="entry name" value="Succ_CoA_lig"/>
    <property type="match status" value="1"/>
</dbReference>
<dbReference type="EMBL" id="VWNA01000001">
    <property type="protein sequence ID" value="MQT12988.1"/>
    <property type="molecule type" value="Genomic_DNA"/>
</dbReference>
<dbReference type="Gene3D" id="3.40.630.30">
    <property type="match status" value="1"/>
</dbReference>
<evidence type="ECO:0000256" key="3">
    <source>
        <dbReference type="ARBA" id="ARBA00022741"/>
    </source>
</evidence>
<dbReference type="GO" id="GO:0016874">
    <property type="term" value="F:ligase activity"/>
    <property type="evidence" value="ECO:0007669"/>
    <property type="project" value="UniProtKB-KW"/>
</dbReference>
<dbReference type="GO" id="GO:0006099">
    <property type="term" value="P:tricarboxylic acid cycle"/>
    <property type="evidence" value="ECO:0007669"/>
    <property type="project" value="UniProtKB-KW"/>
</dbReference>
<dbReference type="InterPro" id="IPR000182">
    <property type="entry name" value="GNAT_dom"/>
</dbReference>
<evidence type="ECO:0000256" key="4">
    <source>
        <dbReference type="ARBA" id="ARBA00022840"/>
    </source>
</evidence>
<dbReference type="Gene3D" id="3.40.50.720">
    <property type="entry name" value="NAD(P)-binding Rossmann-like Domain"/>
    <property type="match status" value="1"/>
</dbReference>
<evidence type="ECO:0000256" key="1">
    <source>
        <dbReference type="ARBA" id="ARBA00022532"/>
    </source>
</evidence>
<dbReference type="CDD" id="cd04301">
    <property type="entry name" value="NAT_SF"/>
    <property type="match status" value="1"/>
</dbReference>
<proteinExistence type="predicted"/>
<dbReference type="SUPFAM" id="SSF52210">
    <property type="entry name" value="Succinyl-CoA synthetase domains"/>
    <property type="match status" value="2"/>
</dbReference>
<keyword evidence="6" id="KW-0808">Transferase</keyword>
<dbReference type="Gene3D" id="3.30.1490.20">
    <property type="entry name" value="ATP-grasp fold, A domain"/>
    <property type="match status" value="1"/>
</dbReference>
<dbReference type="Proteomes" id="UP000332515">
    <property type="component" value="Unassembled WGS sequence"/>
</dbReference>
<keyword evidence="7" id="KW-1185">Reference proteome</keyword>
<dbReference type="InterPro" id="IPR032875">
    <property type="entry name" value="Succ_CoA_lig_flav_dom"/>
</dbReference>
<dbReference type="GO" id="GO:0016747">
    <property type="term" value="F:acyltransferase activity, transferring groups other than amino-acyl groups"/>
    <property type="evidence" value="ECO:0007669"/>
    <property type="project" value="InterPro"/>
</dbReference>
<keyword evidence="4" id="KW-0067">ATP-binding</keyword>
<dbReference type="InterPro" id="IPR036291">
    <property type="entry name" value="NAD(P)-bd_dom_sf"/>
</dbReference>